<dbReference type="PANTHER" id="PTHR43194:SF2">
    <property type="entry name" value="PEROXISOMAL MEMBRANE PROTEIN LPX1"/>
    <property type="match status" value="1"/>
</dbReference>
<organism evidence="2 3">
    <name type="scientific">Pacificispira spongiicola</name>
    <dbReference type="NCBI Taxonomy" id="2729598"/>
    <lineage>
        <taxon>Bacteria</taxon>
        <taxon>Pseudomonadati</taxon>
        <taxon>Pseudomonadota</taxon>
        <taxon>Alphaproteobacteria</taxon>
        <taxon>Rhodospirillales</taxon>
        <taxon>Rhodospirillaceae</taxon>
        <taxon>Pacificispira</taxon>
    </lineage>
</organism>
<dbReference type="GO" id="GO:0016787">
    <property type="term" value="F:hydrolase activity"/>
    <property type="evidence" value="ECO:0007669"/>
    <property type="project" value="UniProtKB-KW"/>
</dbReference>
<dbReference type="InterPro" id="IPR050228">
    <property type="entry name" value="Carboxylesterase_BioH"/>
</dbReference>
<dbReference type="EMBL" id="JABBNT010000001">
    <property type="protein sequence ID" value="NMM43483.1"/>
    <property type="molecule type" value="Genomic_DNA"/>
</dbReference>
<dbReference type="AlphaFoldDB" id="A0A7Y0DXM1"/>
<dbReference type="PANTHER" id="PTHR43194">
    <property type="entry name" value="HYDROLASE ALPHA/BETA FOLD FAMILY"/>
    <property type="match status" value="1"/>
</dbReference>
<dbReference type="InterPro" id="IPR029058">
    <property type="entry name" value="AB_hydrolase_fold"/>
</dbReference>
<dbReference type="Gene3D" id="3.40.50.1820">
    <property type="entry name" value="alpha/beta hydrolase"/>
    <property type="match status" value="1"/>
</dbReference>
<name>A0A7Y0DXM1_9PROT</name>
<dbReference type="RefSeq" id="WP_169623757.1">
    <property type="nucleotide sequence ID" value="NZ_JABBNT010000001.1"/>
</dbReference>
<dbReference type="SUPFAM" id="SSF53474">
    <property type="entry name" value="alpha/beta-Hydrolases"/>
    <property type="match status" value="1"/>
</dbReference>
<sequence>MRDLGPSPIQGSGQALEILRAMPPKGVKTRPTPLVFVHGAFAGAWCWAEHFLQFFAARGYRCIAPSLRGHGESFGRDTIDAYGIYDYVEDIADTISDLSERPVLIGHSMGGFVSMKYAEGHDLAGLVLLASVPPGGLIGPSMSLALWNPMLVYEIGMVQAGQPQAMSVDGMRQALFSNASSKERVERFMPMMGTESQTAVSEMYGLIQVDPTRIRDRMPVFVAGAAQDSLIPPAFIRSTARLFRTDATIYDHIGHSLMLGENWQEAAQHLAHWLDAHDI</sequence>
<protein>
    <submittedName>
        <fullName evidence="2">Alpha/beta hydrolase</fullName>
    </submittedName>
</protein>
<evidence type="ECO:0000313" key="2">
    <source>
        <dbReference type="EMBL" id="NMM43483.1"/>
    </source>
</evidence>
<keyword evidence="2" id="KW-0378">Hydrolase</keyword>
<accession>A0A7Y0DXM1</accession>
<dbReference type="PRINTS" id="PR00111">
    <property type="entry name" value="ABHYDROLASE"/>
</dbReference>
<feature type="domain" description="AB hydrolase-1" evidence="1">
    <location>
        <begin position="34"/>
        <end position="266"/>
    </location>
</feature>
<proteinExistence type="predicted"/>
<keyword evidence="3" id="KW-1185">Reference proteome</keyword>
<dbReference type="InterPro" id="IPR000073">
    <property type="entry name" value="AB_hydrolase_1"/>
</dbReference>
<reference evidence="2 3" key="1">
    <citation type="submission" date="2020-04" db="EMBL/GenBank/DDBJ databases">
        <title>Rhodospirillaceae bacterium KN72 isolated from deep sea.</title>
        <authorList>
            <person name="Zhang D.-C."/>
        </authorList>
    </citation>
    <scope>NUCLEOTIDE SEQUENCE [LARGE SCALE GENOMIC DNA]</scope>
    <source>
        <strain evidence="2 3">KN72</strain>
    </source>
</reference>
<dbReference type="Proteomes" id="UP000539372">
    <property type="component" value="Unassembled WGS sequence"/>
</dbReference>
<gene>
    <name evidence="2" type="ORF">HH303_03265</name>
</gene>
<dbReference type="Pfam" id="PF12697">
    <property type="entry name" value="Abhydrolase_6"/>
    <property type="match status" value="1"/>
</dbReference>
<evidence type="ECO:0000313" key="3">
    <source>
        <dbReference type="Proteomes" id="UP000539372"/>
    </source>
</evidence>
<evidence type="ECO:0000259" key="1">
    <source>
        <dbReference type="Pfam" id="PF12697"/>
    </source>
</evidence>
<comment type="caution">
    <text evidence="2">The sequence shown here is derived from an EMBL/GenBank/DDBJ whole genome shotgun (WGS) entry which is preliminary data.</text>
</comment>